<dbReference type="RefSeq" id="WP_327607022.1">
    <property type="nucleotide sequence ID" value="NZ_JARZFX010000002.1"/>
</dbReference>
<evidence type="ECO:0000256" key="1">
    <source>
        <dbReference type="ARBA" id="ARBA00000056"/>
    </source>
</evidence>
<dbReference type="EMBL" id="JARZFX010000002">
    <property type="protein sequence ID" value="MEC5423473.1"/>
    <property type="molecule type" value="Genomic_DNA"/>
</dbReference>
<organism evidence="8 9">
    <name type="scientific">Virgibacillus tibetensis</name>
    <dbReference type="NCBI Taxonomy" id="3042313"/>
    <lineage>
        <taxon>Bacteria</taxon>
        <taxon>Bacillati</taxon>
        <taxon>Bacillota</taxon>
        <taxon>Bacilli</taxon>
        <taxon>Bacillales</taxon>
        <taxon>Bacillaceae</taxon>
        <taxon>Virgibacillus</taxon>
    </lineage>
</organism>
<dbReference type="EC" id="5.1.3.9" evidence="7"/>
<name>A0ABU6KEA3_9BACI</name>
<evidence type="ECO:0000313" key="9">
    <source>
        <dbReference type="Proteomes" id="UP001335737"/>
    </source>
</evidence>
<evidence type="ECO:0000256" key="4">
    <source>
        <dbReference type="ARBA" id="ARBA00007439"/>
    </source>
</evidence>
<comment type="pathway">
    <text evidence="3 7">Amino-sugar metabolism; N-acetylneuraminate degradation; D-fructose 6-phosphate from N-acetylneuraminate: step 3/5.</text>
</comment>
<keyword evidence="9" id="KW-1185">Reference proteome</keyword>
<keyword evidence="5 7" id="KW-0413">Isomerase</keyword>
<dbReference type="InterPro" id="IPR013785">
    <property type="entry name" value="Aldolase_TIM"/>
</dbReference>
<comment type="similarity">
    <text evidence="4 7">Belongs to the NanE family.</text>
</comment>
<dbReference type="InterPro" id="IPR011060">
    <property type="entry name" value="RibuloseP-bd_barrel"/>
</dbReference>
<protein>
    <recommendedName>
        <fullName evidence="7">Putative N-acetylmannosamine-6-phosphate 2-epimerase</fullName>
        <ecNumber evidence="7">5.1.3.9</ecNumber>
    </recommendedName>
    <alternativeName>
        <fullName evidence="7">ManNAc-6-P epimerase</fullName>
    </alternativeName>
</protein>
<dbReference type="CDD" id="cd04729">
    <property type="entry name" value="NanE"/>
    <property type="match status" value="1"/>
</dbReference>
<dbReference type="SUPFAM" id="SSF51366">
    <property type="entry name" value="Ribulose-phoshate binding barrel"/>
    <property type="match status" value="1"/>
</dbReference>
<dbReference type="Pfam" id="PF04131">
    <property type="entry name" value="NanE"/>
    <property type="match status" value="1"/>
</dbReference>
<dbReference type="PANTHER" id="PTHR36204:SF1">
    <property type="entry name" value="N-ACETYLMANNOSAMINE-6-PHOSPHATE 2-EPIMERASE-RELATED"/>
    <property type="match status" value="1"/>
</dbReference>
<reference evidence="8 9" key="1">
    <citation type="journal article" date="2024" name="Int. J. Syst. Evol. Microbiol.">
        <title>Virgibacillus tibetensis sp. nov., isolated from salt lake on the Tibetan Plateau of China.</title>
        <authorList>
            <person name="Phurbu D."/>
            <person name="Liu Z.-X."/>
            <person name="Wang R."/>
            <person name="Zheng Y.-Y."/>
            <person name="Liu H.-C."/>
            <person name="Zhou Y.-G."/>
            <person name="Yu Y.-J."/>
            <person name="Li A.-H."/>
        </authorList>
    </citation>
    <scope>NUCLEOTIDE SEQUENCE [LARGE SCALE GENOMIC DNA]</scope>
    <source>
        <strain evidence="8 9">C22-A2</strain>
    </source>
</reference>
<evidence type="ECO:0000256" key="2">
    <source>
        <dbReference type="ARBA" id="ARBA00002147"/>
    </source>
</evidence>
<dbReference type="InterPro" id="IPR007260">
    <property type="entry name" value="NanE"/>
</dbReference>
<dbReference type="HAMAP" id="MF_01235">
    <property type="entry name" value="ManNAc6P_epimer"/>
    <property type="match status" value="1"/>
</dbReference>
<comment type="caution">
    <text evidence="8">The sequence shown here is derived from an EMBL/GenBank/DDBJ whole genome shotgun (WGS) entry which is preliminary data.</text>
</comment>
<dbReference type="Gene3D" id="3.20.20.70">
    <property type="entry name" value="Aldolase class I"/>
    <property type="match status" value="1"/>
</dbReference>
<evidence type="ECO:0000256" key="3">
    <source>
        <dbReference type="ARBA" id="ARBA00005081"/>
    </source>
</evidence>
<evidence type="ECO:0000256" key="5">
    <source>
        <dbReference type="ARBA" id="ARBA00023235"/>
    </source>
</evidence>
<sequence length="225" mass="24862">MHLPKHLIVSCQALENEPLHSSYIMSKMALAAYQGGAKGIRANSKEDIIEIKKEVDLPVIGIVKRDYPASEVYITATKKEIDELIESGCEVIAMDATFSERPGKSLEELVDYVRQKAPGVELMADIATVEEAVNAEKLGFDYIGTTLHGYTNDTKGKKMYEKDFAFLKEVLQAVEKPVIAEGNIATPEMLKRVFELSVYSAVVGGAITRPQDITSKFANEIKDFV</sequence>
<dbReference type="Proteomes" id="UP001335737">
    <property type="component" value="Unassembled WGS sequence"/>
</dbReference>
<accession>A0ABU6KEA3</accession>
<evidence type="ECO:0000256" key="6">
    <source>
        <dbReference type="ARBA" id="ARBA00023277"/>
    </source>
</evidence>
<comment type="function">
    <text evidence="2 7">Converts N-acetylmannosamine-6-phosphate (ManNAc-6-P) to N-acetylglucosamine-6-phosphate (GlcNAc-6-P).</text>
</comment>
<evidence type="ECO:0000313" key="8">
    <source>
        <dbReference type="EMBL" id="MEC5423473.1"/>
    </source>
</evidence>
<dbReference type="NCBIfam" id="NF002231">
    <property type="entry name" value="PRK01130.1"/>
    <property type="match status" value="1"/>
</dbReference>
<dbReference type="GO" id="GO:0047465">
    <property type="term" value="F:N-acylglucosamine-6-phosphate 2-epimerase activity"/>
    <property type="evidence" value="ECO:0007669"/>
    <property type="project" value="UniProtKB-EC"/>
</dbReference>
<dbReference type="PANTHER" id="PTHR36204">
    <property type="entry name" value="N-ACETYLMANNOSAMINE-6-PHOSPHATE 2-EPIMERASE-RELATED"/>
    <property type="match status" value="1"/>
</dbReference>
<evidence type="ECO:0000256" key="7">
    <source>
        <dbReference type="HAMAP-Rule" id="MF_01235"/>
    </source>
</evidence>
<keyword evidence="6 7" id="KW-0119">Carbohydrate metabolism</keyword>
<gene>
    <name evidence="7" type="primary">nanE</name>
    <name evidence="8" type="ORF">QGM71_08175</name>
</gene>
<proteinExistence type="inferred from homology"/>
<comment type="catalytic activity">
    <reaction evidence="1 7">
        <text>an N-acyl-D-glucosamine 6-phosphate = an N-acyl-D-mannosamine 6-phosphate</text>
        <dbReference type="Rhea" id="RHEA:23932"/>
        <dbReference type="ChEBI" id="CHEBI:57599"/>
        <dbReference type="ChEBI" id="CHEBI:57666"/>
        <dbReference type="EC" id="5.1.3.9"/>
    </reaction>
</comment>